<evidence type="ECO:0000259" key="1">
    <source>
        <dbReference type="Pfam" id="PF13843"/>
    </source>
</evidence>
<reference evidence="2" key="1">
    <citation type="submission" date="2020-08" db="EMBL/GenBank/DDBJ databases">
        <title>Multicomponent nature underlies the extraordinary mechanical properties of spider dragline silk.</title>
        <authorList>
            <person name="Kono N."/>
            <person name="Nakamura H."/>
            <person name="Mori M."/>
            <person name="Yoshida Y."/>
            <person name="Ohtoshi R."/>
            <person name="Malay A.D."/>
            <person name="Moran D.A.P."/>
            <person name="Tomita M."/>
            <person name="Numata K."/>
            <person name="Arakawa K."/>
        </authorList>
    </citation>
    <scope>NUCLEOTIDE SEQUENCE</scope>
</reference>
<gene>
    <name evidence="2" type="ORF">TNCV_1355591</name>
</gene>
<dbReference type="PANTHER" id="PTHR46599">
    <property type="entry name" value="PIGGYBAC TRANSPOSABLE ELEMENT-DERIVED PROTEIN 4"/>
    <property type="match status" value="1"/>
</dbReference>
<dbReference type="Pfam" id="PF13843">
    <property type="entry name" value="DDE_Tnp_1_7"/>
    <property type="match status" value="1"/>
</dbReference>
<proteinExistence type="predicted"/>
<organism evidence="2 3">
    <name type="scientific">Trichonephila clavipes</name>
    <name type="common">Golden silk orbweaver</name>
    <name type="synonym">Nephila clavipes</name>
    <dbReference type="NCBI Taxonomy" id="2585209"/>
    <lineage>
        <taxon>Eukaryota</taxon>
        <taxon>Metazoa</taxon>
        <taxon>Ecdysozoa</taxon>
        <taxon>Arthropoda</taxon>
        <taxon>Chelicerata</taxon>
        <taxon>Arachnida</taxon>
        <taxon>Araneae</taxon>
        <taxon>Araneomorphae</taxon>
        <taxon>Entelegynae</taxon>
        <taxon>Araneoidea</taxon>
        <taxon>Nephilidae</taxon>
        <taxon>Trichonephila</taxon>
    </lineage>
</organism>
<protein>
    <submittedName>
        <fullName evidence="2">PiggyBac transposable element-derived protein 4-like</fullName>
    </submittedName>
</protein>
<sequence>MPNKPDKFGIKFWLATDVDCNYVLNVFPYLCKYEERPVKLSLSEYVVLRLIEPFTNETRNIITDHFFTTLILSQMLKTKNTSLTGTMKRNRKEVPECVKKVNMPLYDTLLLVHDDITLIVYKGEKTSKNVLLLSSFHITVDIGNNHPKKLPETISFYNPTKSGVGIADQMARRYSVKAGSRWWPIHVFSNILDLAGNNSWILYKDVTGKKLTRREYLIYIKKYIHKRKYKSDTQTKADTTEESAQMQIRVDCKDFQCRNETVDTCSDWINGECTKYIKRSYPKCA</sequence>
<keyword evidence="3" id="KW-1185">Reference proteome</keyword>
<dbReference type="InterPro" id="IPR029526">
    <property type="entry name" value="PGBD"/>
</dbReference>
<feature type="domain" description="PiggyBac transposable element-derived protein" evidence="1">
    <location>
        <begin position="1"/>
        <end position="200"/>
    </location>
</feature>
<dbReference type="PANTHER" id="PTHR46599:SF6">
    <property type="entry name" value="DUAL SPECIFICITY PHOSPHATASE 26"/>
    <property type="match status" value="1"/>
</dbReference>
<accession>A0A8X6S9G0</accession>
<dbReference type="AlphaFoldDB" id="A0A8X6S9G0"/>
<comment type="caution">
    <text evidence="2">The sequence shown here is derived from an EMBL/GenBank/DDBJ whole genome shotgun (WGS) entry which is preliminary data.</text>
</comment>
<evidence type="ECO:0000313" key="3">
    <source>
        <dbReference type="Proteomes" id="UP000887159"/>
    </source>
</evidence>
<dbReference type="EMBL" id="BMAU01021280">
    <property type="protein sequence ID" value="GFY08146.1"/>
    <property type="molecule type" value="Genomic_DNA"/>
</dbReference>
<dbReference type="Proteomes" id="UP000887159">
    <property type="component" value="Unassembled WGS sequence"/>
</dbReference>
<name>A0A8X6S9G0_TRICX</name>
<evidence type="ECO:0000313" key="2">
    <source>
        <dbReference type="EMBL" id="GFY08146.1"/>
    </source>
</evidence>